<dbReference type="AlphaFoldDB" id="A0AAN6RUL4"/>
<proteinExistence type="predicted"/>
<reference evidence="4" key="1">
    <citation type="journal article" date="2023" name="Mol. Phylogenet. Evol.">
        <title>Genome-scale phylogeny and comparative genomics of the fungal order Sordariales.</title>
        <authorList>
            <person name="Hensen N."/>
            <person name="Bonometti L."/>
            <person name="Westerberg I."/>
            <person name="Brannstrom I.O."/>
            <person name="Guillou S."/>
            <person name="Cros-Aarteil S."/>
            <person name="Calhoun S."/>
            <person name="Haridas S."/>
            <person name="Kuo A."/>
            <person name="Mondo S."/>
            <person name="Pangilinan J."/>
            <person name="Riley R."/>
            <person name="LaButti K."/>
            <person name="Andreopoulos B."/>
            <person name="Lipzen A."/>
            <person name="Chen C."/>
            <person name="Yan M."/>
            <person name="Daum C."/>
            <person name="Ng V."/>
            <person name="Clum A."/>
            <person name="Steindorff A."/>
            <person name="Ohm R.A."/>
            <person name="Martin F."/>
            <person name="Silar P."/>
            <person name="Natvig D.O."/>
            <person name="Lalanne C."/>
            <person name="Gautier V."/>
            <person name="Ament-Velasquez S.L."/>
            <person name="Kruys A."/>
            <person name="Hutchinson M.I."/>
            <person name="Powell A.J."/>
            <person name="Barry K."/>
            <person name="Miller A.N."/>
            <person name="Grigoriev I.V."/>
            <person name="Debuchy R."/>
            <person name="Gladieux P."/>
            <person name="Hiltunen Thoren M."/>
            <person name="Johannesson H."/>
        </authorList>
    </citation>
    <scope>NUCLEOTIDE SEQUENCE</scope>
    <source>
        <strain evidence="4">CBS 103.79</strain>
    </source>
</reference>
<feature type="region of interest" description="Disordered" evidence="2">
    <location>
        <begin position="138"/>
        <end position="171"/>
    </location>
</feature>
<protein>
    <submittedName>
        <fullName evidence="4">Peptidase family C78-domain-containing protein</fullName>
    </submittedName>
</protein>
<evidence type="ECO:0000313" key="5">
    <source>
        <dbReference type="Proteomes" id="UP001303889"/>
    </source>
</evidence>
<name>A0AAN6RUL4_9PEZI</name>
<dbReference type="Proteomes" id="UP001303889">
    <property type="component" value="Unassembled WGS sequence"/>
</dbReference>
<dbReference type="Gene3D" id="3.90.70.130">
    <property type="match status" value="1"/>
</dbReference>
<evidence type="ECO:0000313" key="4">
    <source>
        <dbReference type="EMBL" id="KAK3903334.1"/>
    </source>
</evidence>
<organism evidence="4 5">
    <name type="scientific">Staphylotrichum tortipilum</name>
    <dbReference type="NCBI Taxonomy" id="2831512"/>
    <lineage>
        <taxon>Eukaryota</taxon>
        <taxon>Fungi</taxon>
        <taxon>Dikarya</taxon>
        <taxon>Ascomycota</taxon>
        <taxon>Pezizomycotina</taxon>
        <taxon>Sordariomycetes</taxon>
        <taxon>Sordariomycetidae</taxon>
        <taxon>Sordariales</taxon>
        <taxon>Chaetomiaceae</taxon>
        <taxon>Staphylotrichum</taxon>
    </lineage>
</organism>
<dbReference type="GO" id="GO:0016787">
    <property type="term" value="F:hydrolase activity"/>
    <property type="evidence" value="ECO:0007669"/>
    <property type="project" value="UniProtKB-KW"/>
</dbReference>
<accession>A0AAN6RUL4</accession>
<feature type="compositionally biased region" description="Low complexity" evidence="2">
    <location>
        <begin position="141"/>
        <end position="150"/>
    </location>
</feature>
<feature type="compositionally biased region" description="Acidic residues" evidence="2">
    <location>
        <begin position="79"/>
        <end position="92"/>
    </location>
</feature>
<gene>
    <name evidence="4" type="ORF">C8A05DRAFT_14685</name>
</gene>
<dbReference type="EMBL" id="MU855454">
    <property type="protein sequence ID" value="KAK3903334.1"/>
    <property type="molecule type" value="Genomic_DNA"/>
</dbReference>
<sequence>MECPFCGWVNKAGEYEMLLHIETLHAEGDSQFVVKGADPTPGAVPDEDCQYVECPVEGCAEVLQLPELDYHLELHSEESGDNLDPDQGTEAEAETKTSAFGPSRAHREAERHRRAEPGSDKNDRQANTISAWKRLLKMPGSSSSHSILSSKRSHGEKHGGTGRPSRGRRFGTSMLGQYAHEDRMPDWLVSLLKKSGQTASPPGVVSVLAVLLEQSSSTKYAYVCHPCVQHVSKLKREGGFCGYRNIQSLCSYIIGTESQGHKHFNNTLPSIFQIQDWVETAWDQGINSHGRLETGGIKGTRKFIGTSEAVTMFRLLGIPCGGQSIRNQDPAKSEAQLMEYVENYFQSGVYDATQRVRTTNLPPLYLQNKGHSLTVVGFEKLKDGSSQILVFDPTFHDSSYIIRLIGQTFVHPVPDLALRPYRRGTRYLKAHREFEVLR</sequence>
<evidence type="ECO:0000259" key="3">
    <source>
        <dbReference type="Pfam" id="PF07910"/>
    </source>
</evidence>
<keyword evidence="1" id="KW-0378">Hydrolase</keyword>
<reference evidence="4" key="2">
    <citation type="submission" date="2023-05" db="EMBL/GenBank/DDBJ databases">
        <authorList>
            <consortium name="Lawrence Berkeley National Laboratory"/>
            <person name="Steindorff A."/>
            <person name="Hensen N."/>
            <person name="Bonometti L."/>
            <person name="Westerberg I."/>
            <person name="Brannstrom I.O."/>
            <person name="Guillou S."/>
            <person name="Cros-Aarteil S."/>
            <person name="Calhoun S."/>
            <person name="Haridas S."/>
            <person name="Kuo A."/>
            <person name="Mondo S."/>
            <person name="Pangilinan J."/>
            <person name="Riley R."/>
            <person name="Labutti K."/>
            <person name="Andreopoulos B."/>
            <person name="Lipzen A."/>
            <person name="Chen C."/>
            <person name="Yanf M."/>
            <person name="Daum C."/>
            <person name="Ng V."/>
            <person name="Clum A."/>
            <person name="Ohm R."/>
            <person name="Martin F."/>
            <person name="Silar P."/>
            <person name="Natvig D."/>
            <person name="Lalanne C."/>
            <person name="Gautier V."/>
            <person name="Ament-Velasquez S.L."/>
            <person name="Kruys A."/>
            <person name="Hutchinson M.I."/>
            <person name="Powell A.J."/>
            <person name="Barry K."/>
            <person name="Miller A.N."/>
            <person name="Grigoriev I.V."/>
            <person name="Debuchy R."/>
            <person name="Gladieux P."/>
            <person name="Thoren M.H."/>
            <person name="Johannesson H."/>
        </authorList>
    </citation>
    <scope>NUCLEOTIDE SEQUENCE</scope>
    <source>
        <strain evidence="4">CBS 103.79</strain>
    </source>
</reference>
<comment type="caution">
    <text evidence="4">The sequence shown here is derived from an EMBL/GenBank/DDBJ whole genome shotgun (WGS) entry which is preliminary data.</text>
</comment>
<keyword evidence="5" id="KW-1185">Reference proteome</keyword>
<feature type="region of interest" description="Disordered" evidence="2">
    <location>
        <begin position="77"/>
        <end position="126"/>
    </location>
</feature>
<evidence type="ECO:0000256" key="2">
    <source>
        <dbReference type="SAM" id="MobiDB-lite"/>
    </source>
</evidence>
<feature type="domain" description="UFSP1/2/DUB catalytic" evidence="3">
    <location>
        <begin position="218"/>
        <end position="436"/>
    </location>
</feature>
<evidence type="ECO:0000256" key="1">
    <source>
        <dbReference type="ARBA" id="ARBA00022801"/>
    </source>
</evidence>
<dbReference type="InterPro" id="IPR012462">
    <property type="entry name" value="UFSP1/2_DUB_cat"/>
</dbReference>
<feature type="compositionally biased region" description="Basic and acidic residues" evidence="2">
    <location>
        <begin position="105"/>
        <end position="124"/>
    </location>
</feature>
<dbReference type="Pfam" id="PF07910">
    <property type="entry name" value="Peptidase_C78"/>
    <property type="match status" value="1"/>
</dbReference>